<evidence type="ECO:0000313" key="1">
    <source>
        <dbReference type="EMBL" id="KEO55182.1"/>
    </source>
</evidence>
<protein>
    <submittedName>
        <fullName evidence="1">Uncharacterized protein</fullName>
    </submittedName>
</protein>
<organism evidence="1 2">
    <name type="scientific">Thalassospira permensis NBRC 106175</name>
    <dbReference type="NCBI Taxonomy" id="1353532"/>
    <lineage>
        <taxon>Bacteria</taxon>
        <taxon>Pseudomonadati</taxon>
        <taxon>Pseudomonadota</taxon>
        <taxon>Alphaproteobacteria</taxon>
        <taxon>Rhodospirillales</taxon>
        <taxon>Thalassospiraceae</taxon>
        <taxon>Thalassospira</taxon>
    </lineage>
</organism>
<proteinExistence type="predicted"/>
<keyword evidence="2" id="KW-1185">Reference proteome</keyword>
<gene>
    <name evidence="1" type="ORF">SMB34_19525</name>
</gene>
<reference evidence="1 2" key="1">
    <citation type="submission" date="2013-07" db="EMBL/GenBank/DDBJ databases">
        <title>Thalassospira permensis NBRC 106175 Genome Sequencing.</title>
        <authorList>
            <person name="Lai Q."/>
            <person name="Shao Z."/>
        </authorList>
    </citation>
    <scope>NUCLEOTIDE SEQUENCE [LARGE SCALE GENOMIC DNA]</scope>
    <source>
        <strain evidence="1 2">NBRC 106175</strain>
    </source>
</reference>
<accession>A0ABR4TLR5</accession>
<name>A0ABR4TLR5_9PROT</name>
<comment type="caution">
    <text evidence="1">The sequence shown here is derived from an EMBL/GenBank/DDBJ whole genome shotgun (WGS) entry which is preliminary data.</text>
</comment>
<dbReference type="EMBL" id="AUNC01000025">
    <property type="protein sequence ID" value="KEO55182.1"/>
    <property type="molecule type" value="Genomic_DNA"/>
</dbReference>
<sequence length="42" mass="4718">MGNAACLSPLVITRDQNPRNKLQILVGKPMILIVERARIVFK</sequence>
<dbReference type="Proteomes" id="UP000027463">
    <property type="component" value="Unassembled WGS sequence"/>
</dbReference>
<evidence type="ECO:0000313" key="2">
    <source>
        <dbReference type="Proteomes" id="UP000027463"/>
    </source>
</evidence>